<comment type="caution">
    <text evidence="1">The sequence shown here is derived from an EMBL/GenBank/DDBJ whole genome shotgun (WGS) entry which is preliminary data.</text>
</comment>
<keyword evidence="2" id="KW-1185">Reference proteome</keyword>
<evidence type="ECO:0000313" key="2">
    <source>
        <dbReference type="Proteomes" id="UP000827092"/>
    </source>
</evidence>
<name>A0AAV6VXQ3_9ARAC</name>
<organism evidence="1 2">
    <name type="scientific">Oedothorax gibbosus</name>
    <dbReference type="NCBI Taxonomy" id="931172"/>
    <lineage>
        <taxon>Eukaryota</taxon>
        <taxon>Metazoa</taxon>
        <taxon>Ecdysozoa</taxon>
        <taxon>Arthropoda</taxon>
        <taxon>Chelicerata</taxon>
        <taxon>Arachnida</taxon>
        <taxon>Araneae</taxon>
        <taxon>Araneomorphae</taxon>
        <taxon>Entelegynae</taxon>
        <taxon>Araneoidea</taxon>
        <taxon>Linyphiidae</taxon>
        <taxon>Erigoninae</taxon>
        <taxon>Oedothorax</taxon>
    </lineage>
</organism>
<proteinExistence type="predicted"/>
<dbReference type="AlphaFoldDB" id="A0AAV6VXQ3"/>
<dbReference type="Proteomes" id="UP000827092">
    <property type="component" value="Unassembled WGS sequence"/>
</dbReference>
<accession>A0AAV6VXQ3</accession>
<evidence type="ECO:0000313" key="1">
    <source>
        <dbReference type="EMBL" id="KAG8200612.1"/>
    </source>
</evidence>
<protein>
    <submittedName>
        <fullName evidence="1">Uncharacterized protein</fullName>
    </submittedName>
</protein>
<reference evidence="1 2" key="1">
    <citation type="journal article" date="2022" name="Nat. Ecol. Evol.">
        <title>A masculinizing supergene underlies an exaggerated male reproductive morph in a spider.</title>
        <authorList>
            <person name="Hendrickx F."/>
            <person name="De Corte Z."/>
            <person name="Sonet G."/>
            <person name="Van Belleghem S.M."/>
            <person name="Kostlbacher S."/>
            <person name="Vangestel C."/>
        </authorList>
    </citation>
    <scope>NUCLEOTIDE SEQUENCE [LARGE SCALE GENOMIC DNA]</scope>
    <source>
        <strain evidence="1">W744_W776</strain>
    </source>
</reference>
<gene>
    <name evidence="1" type="ORF">JTE90_022234</name>
</gene>
<dbReference type="EMBL" id="JAFNEN010000014">
    <property type="protein sequence ID" value="KAG8200612.1"/>
    <property type="molecule type" value="Genomic_DNA"/>
</dbReference>
<sequence>MAMFMLYKKLRKKIKVSPFPQKYPSSETPPGVGCIKCRTHKSGNFRKFQSQILCLSISSAQNCTNSGGSLFDSKQKPARKSRILGHFEFRWNLWVPDTENVESIK</sequence>